<feature type="domain" description="HTH araC/xylS-type" evidence="3">
    <location>
        <begin position="242"/>
        <end position="331"/>
    </location>
</feature>
<dbReference type="EMBL" id="JAOXML010000002">
    <property type="protein sequence ID" value="MCV4375725.1"/>
    <property type="molecule type" value="Genomic_DNA"/>
</dbReference>
<feature type="region of interest" description="Disordered" evidence="2">
    <location>
        <begin position="1"/>
        <end position="20"/>
    </location>
</feature>
<name>A0ABT3BS90_9PSED</name>
<keyword evidence="5" id="KW-1185">Reference proteome</keyword>
<evidence type="ECO:0000259" key="3">
    <source>
        <dbReference type="PROSITE" id="PS01124"/>
    </source>
</evidence>
<keyword evidence="1" id="KW-0238">DNA-binding</keyword>
<evidence type="ECO:0000256" key="1">
    <source>
        <dbReference type="ARBA" id="ARBA00023125"/>
    </source>
</evidence>
<evidence type="ECO:0000256" key="2">
    <source>
        <dbReference type="SAM" id="MobiDB-lite"/>
    </source>
</evidence>
<dbReference type="InterPro" id="IPR032687">
    <property type="entry name" value="AraC-type_N"/>
</dbReference>
<accession>A0ABT3BS90</accession>
<dbReference type="Gene3D" id="1.10.10.60">
    <property type="entry name" value="Homeodomain-like"/>
    <property type="match status" value="1"/>
</dbReference>
<gene>
    <name evidence="4" type="ORF">OH718_03845</name>
</gene>
<feature type="compositionally biased region" description="Basic and acidic residues" evidence="2">
    <location>
        <begin position="1"/>
        <end position="14"/>
    </location>
</feature>
<dbReference type="PROSITE" id="PS01124">
    <property type="entry name" value="HTH_ARAC_FAMILY_2"/>
    <property type="match status" value="1"/>
</dbReference>
<dbReference type="Pfam" id="PF12625">
    <property type="entry name" value="Arabinose_bd"/>
    <property type="match status" value="1"/>
</dbReference>
<proteinExistence type="predicted"/>
<protein>
    <submittedName>
        <fullName evidence="4">AraC family transcriptional regulator ligand-binding domain-containing protein</fullName>
    </submittedName>
</protein>
<dbReference type="Proteomes" id="UP001207294">
    <property type="component" value="Unassembled WGS sequence"/>
</dbReference>
<reference evidence="4 5" key="1">
    <citation type="submission" date="2022-10" db="EMBL/GenBank/DDBJ databases">
        <title>Characterization of Pseudomonas capsici strains from pepper and tomato in Georgia.</title>
        <authorList>
            <person name="Zhao M."/>
            <person name="Dutta B."/>
        </authorList>
    </citation>
    <scope>NUCLEOTIDE SEQUENCE [LARGE SCALE GENOMIC DNA]</scope>
    <source>
        <strain evidence="4 5">Pc20-5</strain>
    </source>
</reference>
<evidence type="ECO:0000313" key="5">
    <source>
        <dbReference type="Proteomes" id="UP001207294"/>
    </source>
</evidence>
<dbReference type="RefSeq" id="WP_263942948.1">
    <property type="nucleotide sequence ID" value="NZ_JAOXMH010000007.1"/>
</dbReference>
<comment type="caution">
    <text evidence="4">The sequence shown here is derived from an EMBL/GenBank/DDBJ whole genome shotgun (WGS) entry which is preliminary data.</text>
</comment>
<organism evidence="4 5">
    <name type="scientific">Pseudomonas capsici</name>
    <dbReference type="NCBI Taxonomy" id="2810614"/>
    <lineage>
        <taxon>Bacteria</taxon>
        <taxon>Pseudomonadati</taxon>
        <taxon>Pseudomonadota</taxon>
        <taxon>Gammaproteobacteria</taxon>
        <taxon>Pseudomonadales</taxon>
        <taxon>Pseudomonadaceae</taxon>
        <taxon>Pseudomonas</taxon>
    </lineage>
</organism>
<evidence type="ECO:0000313" key="4">
    <source>
        <dbReference type="EMBL" id="MCV4375725.1"/>
    </source>
</evidence>
<dbReference type="InterPro" id="IPR018060">
    <property type="entry name" value="HTH_AraC"/>
</dbReference>
<dbReference type="PANTHER" id="PTHR47894">
    <property type="entry name" value="HTH-TYPE TRANSCRIPTIONAL REGULATOR GADX"/>
    <property type="match status" value="1"/>
</dbReference>
<sequence>MTTTNDMREQDRSLGELANPQPVAKQQLVQRFHRGPMGNVLQRYINSHSRQGQADYSALALEQLWAEAARHDPAIGLHLFAAFTPQDWHVIALVGQYCNNVQDAMENWARYAGLASDMDAVSILQDANGIGVELNIDAPINLVRYLTEHYFVMALTVCNQGSGRTIVPARVQLAYPKPGYHSEYRAYFGGNVSFECAHTRMYLDSASLSIPMRNRHAGMLAVLKQELDRCVARQQRLAGWSAKVAQSIRHNLANGQVPTLDSQAELLHQSPRTLRRRLEDEGVSFRQLLDLVRADIEQYLELQGESRTDIASQLGYSDLTAYLHARKRWQS</sequence>
<dbReference type="PANTHER" id="PTHR47894:SF1">
    <property type="entry name" value="HTH-TYPE TRANSCRIPTIONAL REGULATOR VQSM"/>
    <property type="match status" value="1"/>
</dbReference>